<dbReference type="EMBL" id="JAZGQO010000007">
    <property type="protein sequence ID" value="KAK6181336.1"/>
    <property type="molecule type" value="Genomic_DNA"/>
</dbReference>
<evidence type="ECO:0000313" key="3">
    <source>
        <dbReference type="Proteomes" id="UP001347796"/>
    </source>
</evidence>
<dbReference type="InterPro" id="IPR043502">
    <property type="entry name" value="DNA/RNA_pol_sf"/>
</dbReference>
<dbReference type="PROSITE" id="PS50878">
    <property type="entry name" value="RT_POL"/>
    <property type="match status" value="1"/>
</dbReference>
<comment type="caution">
    <text evidence="2">The sequence shown here is derived from an EMBL/GenBank/DDBJ whole genome shotgun (WGS) entry which is preliminary data.</text>
</comment>
<protein>
    <recommendedName>
        <fullName evidence="1">Reverse transcriptase domain-containing protein</fullName>
    </recommendedName>
</protein>
<name>A0AAN8JP52_PATCE</name>
<evidence type="ECO:0000313" key="2">
    <source>
        <dbReference type="EMBL" id="KAK6181336.1"/>
    </source>
</evidence>
<dbReference type="PANTHER" id="PTHR33332">
    <property type="entry name" value="REVERSE TRANSCRIPTASE DOMAIN-CONTAINING PROTEIN"/>
    <property type="match status" value="1"/>
</dbReference>
<keyword evidence="3" id="KW-1185">Reference proteome</keyword>
<dbReference type="Proteomes" id="UP001347796">
    <property type="component" value="Unassembled WGS sequence"/>
</dbReference>
<organism evidence="2 3">
    <name type="scientific">Patella caerulea</name>
    <name type="common">Rayed Mediterranean limpet</name>
    <dbReference type="NCBI Taxonomy" id="87958"/>
    <lineage>
        <taxon>Eukaryota</taxon>
        <taxon>Metazoa</taxon>
        <taxon>Spiralia</taxon>
        <taxon>Lophotrochozoa</taxon>
        <taxon>Mollusca</taxon>
        <taxon>Gastropoda</taxon>
        <taxon>Patellogastropoda</taxon>
        <taxon>Patelloidea</taxon>
        <taxon>Patellidae</taxon>
        <taxon>Patella</taxon>
    </lineage>
</organism>
<dbReference type="CDD" id="cd01650">
    <property type="entry name" value="RT_nLTR_like"/>
    <property type="match status" value="1"/>
</dbReference>
<reference evidence="2 3" key="1">
    <citation type="submission" date="2024-01" db="EMBL/GenBank/DDBJ databases">
        <title>The genome of the rayed Mediterranean limpet Patella caerulea (Linnaeus, 1758).</title>
        <authorList>
            <person name="Anh-Thu Weber A."/>
            <person name="Halstead-Nussloch G."/>
        </authorList>
    </citation>
    <scope>NUCLEOTIDE SEQUENCE [LARGE SCALE GENOMIC DNA]</scope>
    <source>
        <strain evidence="2">AATW-2023a</strain>
        <tissue evidence="2">Whole specimen</tissue>
    </source>
</reference>
<feature type="domain" description="Reverse transcriptase" evidence="1">
    <location>
        <begin position="197"/>
        <end position="463"/>
    </location>
</feature>
<evidence type="ECO:0000259" key="1">
    <source>
        <dbReference type="PROSITE" id="PS50878"/>
    </source>
</evidence>
<sequence>MPFAKSLYYKVSIKKRDRLYKKKKKSADKGHIEKFKTIKHLIQKKQRHAYWNYIEDIILPKETETSTTSDKNNSKKRFWTFIKHKKADNSNITALKEHGKLETDPVNKANILNRQFHSVFTERKTTTRDEFTKQTKMQTNRRDFTTVNDIDITVNGVKKLLDGLNPYKASGPDNIKPRLLKELSDVISPILTIVFRLSYNTGKVPDAWKTALVTPAFKKGQKYKAENYRPISLTCVCCKIFEHIVTSHIMKHAERVNILFPLQHGFRKGRSCETQLIELTEDITKNMENGKQRDVLIMDFSKAFDKVSHSLLLHKLDHYGIRGKTNRWIESFLSGRSQSVVVEGQKSKSVEVESGVPQGSVLGPSLFLFYINDIPTGIDSTVRLFADDTLVYLTISSAKDCSVLQADLTKLQEWETRWKMAFHPDKCNVLTITRKKKPIDHAYLLHNQVLQHVTSAKYLGVTLNSEMDFGQHINTITNKASSTIGFLRRNLNIGSIKVKTEAYQTYVRPTVEYASTVWDPHDKNDIRRLEMVQRRSARFVTNRYRNRSSVGEMLKTLNWKSLEERRREARLVMMYKIDRQLVAIDNQRLVPPRRLSRNMHPKSFQTISACSDYRKWSFFPRTVRDWNSLPPDIATAGSLESFKTQLAKPSV</sequence>
<dbReference type="Pfam" id="PF00078">
    <property type="entry name" value="RVT_1"/>
    <property type="match status" value="1"/>
</dbReference>
<dbReference type="InterPro" id="IPR000477">
    <property type="entry name" value="RT_dom"/>
</dbReference>
<dbReference type="SUPFAM" id="SSF56672">
    <property type="entry name" value="DNA/RNA polymerases"/>
    <property type="match status" value="1"/>
</dbReference>
<dbReference type="AlphaFoldDB" id="A0AAN8JP52"/>
<accession>A0AAN8JP52</accession>
<gene>
    <name evidence="2" type="ORF">SNE40_009211</name>
</gene>
<proteinExistence type="predicted"/>